<evidence type="ECO:0000313" key="5">
    <source>
        <dbReference type="EMBL" id="KAJ3256123.1"/>
    </source>
</evidence>
<evidence type="ECO:0000259" key="4">
    <source>
        <dbReference type="PROSITE" id="PS50102"/>
    </source>
</evidence>
<feature type="compositionally biased region" description="Polar residues" evidence="3">
    <location>
        <begin position="97"/>
        <end position="121"/>
    </location>
</feature>
<gene>
    <name evidence="5" type="ORF">HK103_005692</name>
</gene>
<sequence>MQGFKDPQEPWRKLRPSHSVDTLNWRTKSAPLQYDGVYIPAGWTDNAAPVAGDWKPPAHITQLANEYGSTWNNWDVNPPASPEYTKKLVRDPGSIRTPANNWNSSSSQKDWNVQSNPNQQWQRKEWSPANDWSAPSPVSPSVQRDWNNQSQAPTIQKDWNTPQSPSPLSPSSQKDWRSSNEKRNSWTVRKADDKDWKQQSWKEKDAPWQKEQAYQDTESKRAAEWVNKQKELTQKDVKPQLPRQGLRRAQSALTLKPDTKRPTFPPPNRFLARQLPLAPKRESTAPKKSIPSNGGEPIGIFLWGFSDKIKVKDLMEAFSTYGEMINVGMDVKNGIKYAFIDYELPSNVNQAFQSRSKVTLGIPEKNWFGMTSPLQVRLRYDKTNLPSFDTPERRNSFDSTSSEALDYKSIHISNVPHNINKPEIEQVMSPIGQILRIKIYQRSVEKKSSVFVAFKTIAQAKHACQYLNEHNLIFKEMKEPLQVEYPTQDITHRPPAFATTQQASTLSKKARKQLAAENCIVYVRSLEPLIPNILQEGMGIHGNCSVFITKTDSPSTAFVKFDTPQACAAALAEKTMGAALPRHKRVDIPGTDYSDELLYKYFENIAEVKQITRENTLATNITTIEFLTALGAAKAIVKLRSVGIDNQIVFADYTPSVKVEEAGLSEILDDFLKQSPDEQETIKVETTMVSTADEVKSVGDTCASVDDPKLQESAKESGLNPTDPPNEEISLGELEAENITLQDLAGENLQTAEISLEELQAVPNVVEKISLEDLEEEQVSLNDLAKEGLKNLHVEPITLSELDIEPSKNYSSPKILEETPLSPLDEVDEGLISLKDLENH</sequence>
<accession>A0AAD5UIK5</accession>
<dbReference type="Gene3D" id="3.30.70.330">
    <property type="match status" value="2"/>
</dbReference>
<dbReference type="Proteomes" id="UP001210925">
    <property type="component" value="Unassembled WGS sequence"/>
</dbReference>
<organism evidence="5 6">
    <name type="scientific">Boothiomyces macroporosus</name>
    <dbReference type="NCBI Taxonomy" id="261099"/>
    <lineage>
        <taxon>Eukaryota</taxon>
        <taxon>Fungi</taxon>
        <taxon>Fungi incertae sedis</taxon>
        <taxon>Chytridiomycota</taxon>
        <taxon>Chytridiomycota incertae sedis</taxon>
        <taxon>Chytridiomycetes</taxon>
        <taxon>Rhizophydiales</taxon>
        <taxon>Terramycetaceae</taxon>
        <taxon>Boothiomyces</taxon>
    </lineage>
</organism>
<dbReference type="GO" id="GO:0003723">
    <property type="term" value="F:RNA binding"/>
    <property type="evidence" value="ECO:0007669"/>
    <property type="project" value="UniProtKB-UniRule"/>
</dbReference>
<comment type="caution">
    <text evidence="5">The sequence shown here is derived from an EMBL/GenBank/DDBJ whole genome shotgun (WGS) entry which is preliminary data.</text>
</comment>
<dbReference type="InterPro" id="IPR012677">
    <property type="entry name" value="Nucleotide-bd_a/b_plait_sf"/>
</dbReference>
<feature type="region of interest" description="Disordered" evidence="3">
    <location>
        <begin position="701"/>
        <end position="728"/>
    </location>
</feature>
<dbReference type="InterPro" id="IPR000504">
    <property type="entry name" value="RRM_dom"/>
</dbReference>
<dbReference type="AlphaFoldDB" id="A0AAD5UIK5"/>
<dbReference type="InterPro" id="IPR035979">
    <property type="entry name" value="RBD_domain_sf"/>
</dbReference>
<keyword evidence="1 2" id="KW-0694">RNA-binding</keyword>
<dbReference type="PANTHER" id="PTHR10352">
    <property type="entry name" value="EUKARYOTIC TRANSLATION INITIATION FACTOR 3 SUBUNIT G"/>
    <property type="match status" value="1"/>
</dbReference>
<keyword evidence="6" id="KW-1185">Reference proteome</keyword>
<reference evidence="5" key="1">
    <citation type="submission" date="2020-05" db="EMBL/GenBank/DDBJ databases">
        <title>Phylogenomic resolution of chytrid fungi.</title>
        <authorList>
            <person name="Stajich J.E."/>
            <person name="Amses K."/>
            <person name="Simmons R."/>
            <person name="Seto K."/>
            <person name="Myers J."/>
            <person name="Bonds A."/>
            <person name="Quandt C.A."/>
            <person name="Barry K."/>
            <person name="Liu P."/>
            <person name="Grigoriev I."/>
            <person name="Longcore J.E."/>
            <person name="James T.Y."/>
        </authorList>
    </citation>
    <scope>NUCLEOTIDE SEQUENCE</scope>
    <source>
        <strain evidence="5">PLAUS21</strain>
    </source>
</reference>
<evidence type="ECO:0000256" key="1">
    <source>
        <dbReference type="ARBA" id="ARBA00022884"/>
    </source>
</evidence>
<feature type="compositionally biased region" description="Polar residues" evidence="3">
    <location>
        <begin position="139"/>
        <end position="161"/>
    </location>
</feature>
<evidence type="ECO:0000313" key="6">
    <source>
        <dbReference type="Proteomes" id="UP001210925"/>
    </source>
</evidence>
<dbReference type="SMART" id="SM00360">
    <property type="entry name" value="RRM"/>
    <property type="match status" value="2"/>
</dbReference>
<evidence type="ECO:0000256" key="2">
    <source>
        <dbReference type="PROSITE-ProRule" id="PRU00176"/>
    </source>
</evidence>
<feature type="compositionally biased region" description="Basic and acidic residues" evidence="3">
    <location>
        <begin position="706"/>
        <end position="715"/>
    </location>
</feature>
<dbReference type="CDD" id="cd00590">
    <property type="entry name" value="RRM_SF"/>
    <property type="match status" value="2"/>
</dbReference>
<feature type="compositionally biased region" description="Basic and acidic residues" evidence="3">
    <location>
        <begin position="174"/>
        <end position="208"/>
    </location>
</feature>
<dbReference type="Pfam" id="PF00076">
    <property type="entry name" value="RRM_1"/>
    <property type="match status" value="1"/>
</dbReference>
<proteinExistence type="predicted"/>
<feature type="region of interest" description="Disordered" evidence="3">
    <location>
        <begin position="70"/>
        <end position="271"/>
    </location>
</feature>
<dbReference type="SUPFAM" id="SSF54928">
    <property type="entry name" value="RNA-binding domain, RBD"/>
    <property type="match status" value="2"/>
</dbReference>
<feature type="domain" description="RRM" evidence="4">
    <location>
        <begin position="408"/>
        <end position="488"/>
    </location>
</feature>
<feature type="compositionally biased region" description="Basic and acidic residues" evidence="3">
    <location>
        <begin position="217"/>
        <end position="238"/>
    </location>
</feature>
<evidence type="ECO:0000256" key="3">
    <source>
        <dbReference type="SAM" id="MobiDB-lite"/>
    </source>
</evidence>
<dbReference type="PROSITE" id="PS50102">
    <property type="entry name" value="RRM"/>
    <property type="match status" value="1"/>
</dbReference>
<protein>
    <recommendedName>
        <fullName evidence="4">RRM domain-containing protein</fullName>
    </recommendedName>
</protein>
<name>A0AAD5UIK5_9FUNG</name>
<dbReference type="EMBL" id="JADGKB010000055">
    <property type="protein sequence ID" value="KAJ3256123.1"/>
    <property type="molecule type" value="Genomic_DNA"/>
</dbReference>